<evidence type="ECO:0000313" key="2">
    <source>
        <dbReference type="Proteomes" id="UP001189429"/>
    </source>
</evidence>
<sequence>MRADLLEIHQACGFMLWDHVEHPCWACNCHRDQLFEFPLSVASCPWVDKGPVEYAEMMRSAVKMVPITSKAQFKRLLRCCRRDPDLWGLGTWCNFNELGLPGAATDAHELGEVGGQIGPRRPVQLHFFDVHSHAGIDFAAPILGVAGFTVSRLDIMRALDLGCTQRLVATVFWALTEANFARSAARTMINRRVCNLIHLRRRMNACYLANAALFARGSQSRIFRISLNMLGDVHQPRLRAK</sequence>
<protein>
    <submittedName>
        <fullName evidence="1">Uncharacterized protein</fullName>
    </submittedName>
</protein>
<organism evidence="1 2">
    <name type="scientific">Prorocentrum cordatum</name>
    <dbReference type="NCBI Taxonomy" id="2364126"/>
    <lineage>
        <taxon>Eukaryota</taxon>
        <taxon>Sar</taxon>
        <taxon>Alveolata</taxon>
        <taxon>Dinophyceae</taxon>
        <taxon>Prorocentrales</taxon>
        <taxon>Prorocentraceae</taxon>
        <taxon>Prorocentrum</taxon>
    </lineage>
</organism>
<proteinExistence type="predicted"/>
<gene>
    <name evidence="1" type="ORF">PCOR1329_LOCUS28499</name>
</gene>
<accession>A0ABN9SC88</accession>
<name>A0ABN9SC88_9DINO</name>
<keyword evidence="2" id="KW-1185">Reference proteome</keyword>
<feature type="non-terminal residue" evidence="1">
    <location>
        <position position="241"/>
    </location>
</feature>
<dbReference type="Proteomes" id="UP001189429">
    <property type="component" value="Unassembled WGS sequence"/>
</dbReference>
<comment type="caution">
    <text evidence="1">The sequence shown here is derived from an EMBL/GenBank/DDBJ whole genome shotgun (WGS) entry which is preliminary data.</text>
</comment>
<dbReference type="EMBL" id="CAUYUJ010010534">
    <property type="protein sequence ID" value="CAK0829606.1"/>
    <property type="molecule type" value="Genomic_DNA"/>
</dbReference>
<reference evidence="1" key="1">
    <citation type="submission" date="2023-10" db="EMBL/GenBank/DDBJ databases">
        <authorList>
            <person name="Chen Y."/>
            <person name="Shah S."/>
            <person name="Dougan E. K."/>
            <person name="Thang M."/>
            <person name="Chan C."/>
        </authorList>
    </citation>
    <scope>NUCLEOTIDE SEQUENCE [LARGE SCALE GENOMIC DNA]</scope>
</reference>
<evidence type="ECO:0000313" key="1">
    <source>
        <dbReference type="EMBL" id="CAK0829606.1"/>
    </source>
</evidence>